<dbReference type="PANTHER" id="PTHR11575:SF24">
    <property type="entry name" value="5'-NUCLEOTIDASE"/>
    <property type="match status" value="1"/>
</dbReference>
<dbReference type="SUPFAM" id="SSF55816">
    <property type="entry name" value="5'-nucleotidase (syn. UDP-sugar hydrolase), C-terminal domain"/>
    <property type="match status" value="1"/>
</dbReference>
<evidence type="ECO:0000313" key="3">
    <source>
        <dbReference type="EMBL" id="PQB04330.1"/>
    </source>
</evidence>
<reference evidence="3 4" key="1">
    <citation type="submission" date="2016-11" db="EMBL/GenBank/DDBJ databases">
        <title>Trade-off between light-utilization and light-protection in marine flavobacteria.</title>
        <authorList>
            <person name="Kumagai Y."/>
        </authorList>
    </citation>
    <scope>NUCLEOTIDE SEQUENCE [LARGE SCALE GENOMIC DNA]</scope>
    <source>
        <strain evidence="3 4">NBRC 107741</strain>
    </source>
</reference>
<keyword evidence="4" id="KW-1185">Reference proteome</keyword>
<dbReference type="InterPro" id="IPR008334">
    <property type="entry name" value="5'-Nucleotdase_C"/>
</dbReference>
<feature type="domain" description="5'-Nucleotidase C-terminal" evidence="2">
    <location>
        <begin position="69"/>
        <end position="213"/>
    </location>
</feature>
<dbReference type="InterPro" id="IPR006179">
    <property type="entry name" value="5_nucleotidase/apyrase"/>
</dbReference>
<organism evidence="3 4">
    <name type="scientific">Aureitalea marina</name>
    <dbReference type="NCBI Taxonomy" id="930804"/>
    <lineage>
        <taxon>Bacteria</taxon>
        <taxon>Pseudomonadati</taxon>
        <taxon>Bacteroidota</taxon>
        <taxon>Flavobacteriia</taxon>
        <taxon>Flavobacteriales</taxon>
        <taxon>Flavobacteriaceae</taxon>
        <taxon>Aureitalea</taxon>
    </lineage>
</organism>
<proteinExistence type="predicted"/>
<dbReference type="Proteomes" id="UP000239800">
    <property type="component" value="Unassembled WGS sequence"/>
</dbReference>
<sequence length="256" mass="28520">MSKNRFWRTVLPVLLLIVQLSSCVDPQQEKPNISVSGIEITSDIQGEQTIDSIIAPYKDRMEVIMDEVIGFAAHDLTTNGGYESTLGLFVTRLCLEQSEQVFDRKIDVSIMNHRGGLRAPINKGDITLGEVYQVMPFENEVLLLDVPGSVLTDVIEHIGESGRSMIWPASFTVTNQGVANVLINGEPIDQNRIYVLSISDYLANGGGGFDMLQGLNRHQVEPVKVRYLIEKEIRERTERGEYVQASIEDAVIVNKS</sequence>
<dbReference type="AlphaFoldDB" id="A0A2S7KP01"/>
<dbReference type="RefSeq" id="WP_104812257.1">
    <property type="nucleotide sequence ID" value="NZ_MQUB01000001.1"/>
</dbReference>
<name>A0A2S7KP01_9FLAO</name>
<accession>A0A2S7KP01</accession>
<evidence type="ECO:0000313" key="4">
    <source>
        <dbReference type="Proteomes" id="UP000239800"/>
    </source>
</evidence>
<dbReference type="GO" id="GO:0016787">
    <property type="term" value="F:hydrolase activity"/>
    <property type="evidence" value="ECO:0007669"/>
    <property type="project" value="InterPro"/>
</dbReference>
<evidence type="ECO:0000256" key="1">
    <source>
        <dbReference type="SAM" id="SignalP"/>
    </source>
</evidence>
<dbReference type="OrthoDB" id="4762412at2"/>
<dbReference type="EMBL" id="MQUB01000001">
    <property type="protein sequence ID" value="PQB04330.1"/>
    <property type="molecule type" value="Genomic_DNA"/>
</dbReference>
<protein>
    <recommendedName>
        <fullName evidence="2">5'-Nucleotidase C-terminal domain-containing protein</fullName>
    </recommendedName>
</protein>
<comment type="caution">
    <text evidence="3">The sequence shown here is derived from an EMBL/GenBank/DDBJ whole genome shotgun (WGS) entry which is preliminary data.</text>
</comment>
<dbReference type="Gene3D" id="3.90.780.10">
    <property type="entry name" value="5'-Nucleotidase, C-terminal domain"/>
    <property type="match status" value="1"/>
</dbReference>
<dbReference type="InterPro" id="IPR036907">
    <property type="entry name" value="5'-Nucleotdase_C_sf"/>
</dbReference>
<dbReference type="PANTHER" id="PTHR11575">
    <property type="entry name" value="5'-NUCLEOTIDASE-RELATED"/>
    <property type="match status" value="1"/>
</dbReference>
<dbReference type="Pfam" id="PF02872">
    <property type="entry name" value="5_nucleotid_C"/>
    <property type="match status" value="1"/>
</dbReference>
<evidence type="ECO:0000259" key="2">
    <source>
        <dbReference type="Pfam" id="PF02872"/>
    </source>
</evidence>
<feature type="signal peptide" evidence="1">
    <location>
        <begin position="1"/>
        <end position="24"/>
    </location>
</feature>
<keyword evidence="1" id="KW-0732">Signal</keyword>
<dbReference type="PRINTS" id="PR01607">
    <property type="entry name" value="APYRASEFAMLY"/>
</dbReference>
<dbReference type="GO" id="GO:0009166">
    <property type="term" value="P:nucleotide catabolic process"/>
    <property type="evidence" value="ECO:0007669"/>
    <property type="project" value="InterPro"/>
</dbReference>
<feature type="chain" id="PRO_5015447528" description="5'-Nucleotidase C-terminal domain-containing protein" evidence="1">
    <location>
        <begin position="25"/>
        <end position="256"/>
    </location>
</feature>
<gene>
    <name evidence="3" type="ORF">BST85_05020</name>
</gene>